<dbReference type="AlphaFoldDB" id="A0A0K1ESI4"/>
<dbReference type="Proteomes" id="UP000067626">
    <property type="component" value="Chromosome"/>
</dbReference>
<feature type="signal peptide" evidence="1">
    <location>
        <begin position="1"/>
        <end position="20"/>
    </location>
</feature>
<dbReference type="RefSeq" id="WP_156339227.1">
    <property type="nucleotide sequence ID" value="NZ_CP012159.1"/>
</dbReference>
<proteinExistence type="predicted"/>
<evidence type="ECO:0000313" key="3">
    <source>
        <dbReference type="Proteomes" id="UP000067626"/>
    </source>
</evidence>
<dbReference type="Gene3D" id="3.30.830.10">
    <property type="entry name" value="Metalloenzyme, LuxS/M16 peptidase-like"/>
    <property type="match status" value="1"/>
</dbReference>
<evidence type="ECO:0008006" key="4">
    <source>
        <dbReference type="Google" id="ProtNLM"/>
    </source>
</evidence>
<name>A0A0K1ESI4_CHOCO</name>
<feature type="chain" id="PRO_5005459951" description="Peptidase M16 C-terminal domain-containing protein" evidence="1">
    <location>
        <begin position="21"/>
        <end position="505"/>
    </location>
</feature>
<keyword evidence="3" id="KW-1185">Reference proteome</keyword>
<reference evidence="2 3" key="1">
    <citation type="submission" date="2015-07" db="EMBL/GenBank/DDBJ databases">
        <title>Genome analysis of myxobacterium Chondromyces crocatus Cm c5 reveals a high potential for natural compound synthesis and the genetic basis for the loss of fruiting body formation.</title>
        <authorList>
            <person name="Zaburannyi N."/>
            <person name="Bunk B."/>
            <person name="Maier J."/>
            <person name="Overmann J."/>
            <person name="Mueller R."/>
        </authorList>
    </citation>
    <scope>NUCLEOTIDE SEQUENCE [LARGE SCALE GENOMIC DNA]</scope>
    <source>
        <strain evidence="2 3">Cm c5</strain>
    </source>
</reference>
<protein>
    <recommendedName>
        <fullName evidence="4">Peptidase M16 C-terminal domain-containing protein</fullName>
    </recommendedName>
</protein>
<dbReference type="STRING" id="52.CMC5_081370"/>
<evidence type="ECO:0000256" key="1">
    <source>
        <dbReference type="SAM" id="SignalP"/>
    </source>
</evidence>
<sequence>MRRAGWGVVAALLLSACAKAGAERAVSAPPVVAAAPALVRSATGLGDEGDADFRYVPPLPAASAPIVAPRVGAFRLGGGQEVLVVERPEVPVVHLSLRVNWPSSSYRAEWITGDLLLDTRAPGSTLPLAAVLRSLGVESTLETSPEGAFLGCVLAPDALESVLRALFGVLAREAQVDARGFELKRAVRLVALGAPDLRSRMERRIDESLFAPGHPYRENAEKEEAFLRGLKLEDVQRHREGQLRPEAVSVGIVGDVSVPVVQALLGRIAGAGGAAPSRAAHAAPSTPAATRLARGTFLIEEPGRTDVDVVLTWPIQTPAMSSLPVDEVLREVITQVAWVFVERLLPGAYADRFAAVRWRAEQPLFEIGARVQPENAAKFVLAVQTAMEAMEPEILKGDVLRGLRVDVMKLAAVFLWSSEDLARLLTLLGDTGMTLEQVVATHDGAQLLTLPVLRQRLLSQVGLKEVRVVAVGAVGGGRQGLAALGIKPLTTSKRTVEKVAGAVRP</sequence>
<dbReference type="GO" id="GO:0046872">
    <property type="term" value="F:metal ion binding"/>
    <property type="evidence" value="ECO:0007669"/>
    <property type="project" value="InterPro"/>
</dbReference>
<dbReference type="InterPro" id="IPR011249">
    <property type="entry name" value="Metalloenz_LuxS/M16"/>
</dbReference>
<dbReference type="SUPFAM" id="SSF63411">
    <property type="entry name" value="LuxS/MPP-like metallohydrolase"/>
    <property type="match status" value="1"/>
</dbReference>
<organism evidence="2 3">
    <name type="scientific">Chondromyces crocatus</name>
    <dbReference type="NCBI Taxonomy" id="52"/>
    <lineage>
        <taxon>Bacteria</taxon>
        <taxon>Pseudomonadati</taxon>
        <taxon>Myxococcota</taxon>
        <taxon>Polyangia</taxon>
        <taxon>Polyangiales</taxon>
        <taxon>Polyangiaceae</taxon>
        <taxon>Chondromyces</taxon>
    </lineage>
</organism>
<dbReference type="PROSITE" id="PS51257">
    <property type="entry name" value="PROKAR_LIPOPROTEIN"/>
    <property type="match status" value="1"/>
</dbReference>
<gene>
    <name evidence="2" type="ORF">CMC5_081370</name>
</gene>
<dbReference type="KEGG" id="ccro:CMC5_081370"/>
<dbReference type="EMBL" id="CP012159">
    <property type="protein sequence ID" value="AKT43900.1"/>
    <property type="molecule type" value="Genomic_DNA"/>
</dbReference>
<keyword evidence="1" id="KW-0732">Signal</keyword>
<evidence type="ECO:0000313" key="2">
    <source>
        <dbReference type="EMBL" id="AKT43900.1"/>
    </source>
</evidence>
<dbReference type="OrthoDB" id="9836381at2"/>
<accession>A0A0K1ESI4</accession>